<accession>A0A9E4NLF6</accession>
<comment type="caution">
    <text evidence="1">The sequence shown here is derived from an EMBL/GenBank/DDBJ whole genome shotgun (WGS) entry which is preliminary data.</text>
</comment>
<dbReference type="Proteomes" id="UP000886674">
    <property type="component" value="Unassembled WGS sequence"/>
</dbReference>
<sequence>MTKLKFFEKLDLIDGLMHAVDKANCIDIFKEISTHLDNSSICQYFFEQIEDEIWLETILTSDFMEEYRSGEIPELVNNQFDWFFMGYLLKVAERTPELTSSYIKSVIPMEDERLHQRMIEVMLKLPCDYSSELAIDEIEWCRSKDDLFGLYPEFACKLILHIQECNEKVAFDFIREILKVDAVTIESGTPGSDSHYKRTDIKARYSDWEYQSVLDKYVLKFVLRSNNYLQYIGYLFDHLSNVLSLEKYDPLNDYSWVWRNTLEDNEQTRHISGIKEYLLVFLRDISINLIKDEKDRFHNIVQELNKYEWTIFKRLSIYMSVKFPDINIDLTEKLISNTNLYESSSTRNEYSLLLDSAFNLVSKDVQSTVYTWIEDGVDLEHYIIRYKEREGIPPSEEEIDHYKDYWKKTRLYLIRNHLEGEKLAEYETLIQEKGEPDHPEYSSYTTSWVGPTSPMSVDEINQLDIKALVVKLKEWKASGKSMGPSPEGLSRNLSDAIKADIDRYKHSASLFKGLPPTYVRGVFQGFRDNFSSLDADSWLGIIELSEWVLSQESDIEGEQDIDSDEDPGWSWCKQSISSLLDSGLKKSKSEIPIYLKDKIWPLINTLTQDSDPTPEYETEYGGSNMEPTTMSINTVRGSAFHALVNYGLWVARNTKTQDKKISFDDIPEMRQVLDDHLYPDNDPSSAIRSVYGQFYPWLNLLDNNWAIEARTRIFSDDDLGLGDAAWDAYITFCQPYDDTFKVIPDMYLKYAKRLSDINEINDRDRTLEHFAGHIITFYWRSKIDLDDEVTQAFYTHAPLNLRKHAIEFIGRSLRNTSDGLEENIEQRLKALYEWRQAEANKSGEYEELEEFCWWIDADILDREWVLTKFHELLKVLEKLDSLDFAARKLGSYLEINPSMVLECMDMMIDKLKTPGMYFSWDDAAQDILRKALLLDGVKHQAIELVHKIGSRGFLNYRDLLITQ</sequence>
<protein>
    <submittedName>
        <fullName evidence="1">Uncharacterized protein</fullName>
    </submittedName>
</protein>
<dbReference type="AlphaFoldDB" id="A0A9E4NLF6"/>
<organism evidence="1 2">
    <name type="scientific">Candidatus Thiodiazotropha taylori</name>
    <dbReference type="NCBI Taxonomy" id="2792791"/>
    <lineage>
        <taxon>Bacteria</taxon>
        <taxon>Pseudomonadati</taxon>
        <taxon>Pseudomonadota</taxon>
        <taxon>Gammaproteobacteria</taxon>
        <taxon>Chromatiales</taxon>
        <taxon>Sedimenticolaceae</taxon>
        <taxon>Candidatus Thiodiazotropha</taxon>
    </lineage>
</organism>
<evidence type="ECO:0000313" key="2">
    <source>
        <dbReference type="Proteomes" id="UP000886674"/>
    </source>
</evidence>
<evidence type="ECO:0000313" key="1">
    <source>
        <dbReference type="EMBL" id="MCG7979578.1"/>
    </source>
</evidence>
<proteinExistence type="predicted"/>
<reference evidence="1" key="1">
    <citation type="journal article" date="2021" name="Proc. Natl. Acad. Sci. U.S.A.">
        <title>Global biogeography of chemosynthetic symbionts reveals both localized and globally distributed symbiont groups. .</title>
        <authorList>
            <person name="Osvatic J.T."/>
            <person name="Wilkins L.G.E."/>
            <person name="Leibrecht L."/>
            <person name="Leray M."/>
            <person name="Zauner S."/>
            <person name="Polzin J."/>
            <person name="Camacho Y."/>
            <person name="Gros O."/>
            <person name="van Gils J.A."/>
            <person name="Eisen J.A."/>
            <person name="Petersen J.M."/>
            <person name="Yuen B."/>
        </authorList>
    </citation>
    <scope>NUCLEOTIDE SEQUENCE</scope>
    <source>
        <strain evidence="1">MAGclacostrist055</strain>
    </source>
</reference>
<gene>
    <name evidence="1" type="ORF">JAY77_15725</name>
</gene>
<name>A0A9E4NLF6_9GAMM</name>
<dbReference type="EMBL" id="JAEPCR010000077">
    <property type="protein sequence ID" value="MCG7979578.1"/>
    <property type="molecule type" value="Genomic_DNA"/>
</dbReference>